<comment type="caution">
    <text evidence="2">The sequence shown here is derived from an EMBL/GenBank/DDBJ whole genome shotgun (WGS) entry which is preliminary data.</text>
</comment>
<gene>
    <name evidence="2" type="ORF">FMAN_14320</name>
</gene>
<sequence length="215" mass="23554">MSARYFETVTSASAFDTQLKAELKHSGGPLSIGDLQASGSNWGRRQLLACRAIILPTAHNVLPAYEGHTQRIEEIQEIKEFLEGPDPALMHHSTRFLISEYGFSLGEMWAALAAVKHYPRPLPRNDGTPEAKRVRRHTVLEGYVSSAGFQVSSSDPEERTTSPGSDGICRPYLHRTTNNSRASRRRLCLASHHPSAAPLAVLHASSQLNIGSSNS</sequence>
<evidence type="ECO:0000256" key="1">
    <source>
        <dbReference type="SAM" id="MobiDB-lite"/>
    </source>
</evidence>
<keyword evidence="3" id="KW-1185">Reference proteome</keyword>
<dbReference type="AlphaFoldDB" id="A0A1L7UN97"/>
<evidence type="ECO:0000313" key="2">
    <source>
        <dbReference type="EMBL" id="CVL09247.1"/>
    </source>
</evidence>
<name>A0A1L7UN97_FUSMA</name>
<organism evidence="2 3">
    <name type="scientific">Fusarium mangiferae</name>
    <name type="common">Mango malformation disease fungus</name>
    <dbReference type="NCBI Taxonomy" id="192010"/>
    <lineage>
        <taxon>Eukaryota</taxon>
        <taxon>Fungi</taxon>
        <taxon>Dikarya</taxon>
        <taxon>Ascomycota</taxon>
        <taxon>Pezizomycotina</taxon>
        <taxon>Sordariomycetes</taxon>
        <taxon>Hypocreomycetidae</taxon>
        <taxon>Hypocreales</taxon>
        <taxon>Nectriaceae</taxon>
        <taxon>Fusarium</taxon>
        <taxon>Fusarium fujikuroi species complex</taxon>
    </lineage>
</organism>
<dbReference type="EMBL" id="FCQH01000035">
    <property type="protein sequence ID" value="CVL09247.1"/>
    <property type="molecule type" value="Genomic_DNA"/>
</dbReference>
<protein>
    <submittedName>
        <fullName evidence="2">Uncharacterized protein</fullName>
    </submittedName>
</protein>
<reference evidence="3" key="1">
    <citation type="journal article" date="2016" name="Genome Biol. Evol.">
        <title>Comparative 'omics' of the Fusarium fujikuroi species complex highlights differences in genetic potential and metabolite synthesis.</title>
        <authorList>
            <person name="Niehaus E.-M."/>
            <person name="Muensterkoetter M."/>
            <person name="Proctor R.H."/>
            <person name="Brown D.W."/>
            <person name="Sharon A."/>
            <person name="Idan Y."/>
            <person name="Oren-Young L."/>
            <person name="Sieber C.M."/>
            <person name="Novak O."/>
            <person name="Pencik A."/>
            <person name="Tarkowska D."/>
            <person name="Hromadova K."/>
            <person name="Freeman S."/>
            <person name="Maymon M."/>
            <person name="Elazar M."/>
            <person name="Youssef S.A."/>
            <person name="El-Shabrawy E.S.M."/>
            <person name="Shalaby A.B.A."/>
            <person name="Houterman P."/>
            <person name="Brock N.L."/>
            <person name="Burkhardt I."/>
            <person name="Tsavkelova E.A."/>
            <person name="Dickschat J.S."/>
            <person name="Galuszka P."/>
            <person name="Gueldener U."/>
            <person name="Tudzynski B."/>
        </authorList>
    </citation>
    <scope>NUCLEOTIDE SEQUENCE [LARGE SCALE GENOMIC DNA]</scope>
    <source>
        <strain evidence="3">MRC7560</strain>
    </source>
</reference>
<dbReference type="VEuPathDB" id="FungiDB:FMAN_14320"/>
<evidence type="ECO:0000313" key="3">
    <source>
        <dbReference type="Proteomes" id="UP000184255"/>
    </source>
</evidence>
<feature type="region of interest" description="Disordered" evidence="1">
    <location>
        <begin position="149"/>
        <end position="176"/>
    </location>
</feature>
<accession>A0A1L7UN97</accession>
<dbReference type="GeneID" id="65093567"/>
<proteinExistence type="predicted"/>
<dbReference type="RefSeq" id="XP_041691535.1">
    <property type="nucleotide sequence ID" value="XM_041826190.1"/>
</dbReference>
<dbReference type="Proteomes" id="UP000184255">
    <property type="component" value="Unassembled WGS sequence"/>
</dbReference>